<keyword evidence="6 8" id="KW-0472">Membrane</keyword>
<evidence type="ECO:0000256" key="1">
    <source>
        <dbReference type="ARBA" id="ARBA00004651"/>
    </source>
</evidence>
<dbReference type="GO" id="GO:0005886">
    <property type="term" value="C:plasma membrane"/>
    <property type="evidence" value="ECO:0007669"/>
    <property type="project" value="UniProtKB-SubCell"/>
</dbReference>
<feature type="binding site" evidence="7">
    <location>
        <position position="230"/>
    </location>
    <ligand>
        <name>Mg(2+)</name>
        <dbReference type="ChEBI" id="CHEBI:18420"/>
    </ligand>
</feature>
<feature type="transmembrane region" description="Helical" evidence="8">
    <location>
        <begin position="170"/>
        <end position="188"/>
    </location>
</feature>
<keyword evidence="7" id="KW-0479">Metal-binding</keyword>
<proteinExistence type="predicted"/>
<dbReference type="AlphaFoldDB" id="A0A096BU16"/>
<dbReference type="PANTHER" id="PTHR22926">
    <property type="entry name" value="PHOSPHO-N-ACETYLMURAMOYL-PENTAPEPTIDE-TRANSFERASE"/>
    <property type="match status" value="1"/>
</dbReference>
<feature type="transmembrane region" description="Helical" evidence="8">
    <location>
        <begin position="48"/>
        <end position="74"/>
    </location>
</feature>
<feature type="transmembrane region" description="Helical" evidence="8">
    <location>
        <begin position="6"/>
        <end position="27"/>
    </location>
</feature>
<dbReference type="GO" id="GO:0071555">
    <property type="term" value="P:cell wall organization"/>
    <property type="evidence" value="ECO:0007669"/>
    <property type="project" value="TreeGrafter"/>
</dbReference>
<evidence type="ECO:0000256" key="8">
    <source>
        <dbReference type="SAM" id="Phobius"/>
    </source>
</evidence>
<dbReference type="GO" id="GO:0009103">
    <property type="term" value="P:lipopolysaccharide biosynthetic process"/>
    <property type="evidence" value="ECO:0007669"/>
    <property type="project" value="TreeGrafter"/>
</dbReference>
<evidence type="ECO:0000313" key="10">
    <source>
        <dbReference type="Proteomes" id="UP000029578"/>
    </source>
</evidence>
<gene>
    <name evidence="9" type="ORF">HMPREF0661_08510</name>
</gene>
<feature type="transmembrane region" description="Helical" evidence="8">
    <location>
        <begin position="115"/>
        <end position="132"/>
    </location>
</feature>
<sequence length="368" mass="41256">MSIYTLISLLAFSMSAVCGFIMIPQILSFCKKRKLYDTPDARKVHKNAIPRLGGVSFMPSMLIATVVALLAWGYTSKGNKIGVSPWSIFFGVGITVIYITGVLDDIFGVRAKKKLLMQIIVASLLPMSYLYINNLYGFLGIYEIPPLVGAVLTVGVLVFIMNAINLIDGIDGLSASLTLIALSGLYFIFQRENIWVYCILIAGLMGVLIPFLYHNIWGKQEKNQKIFMGDSGSLTLGYILGVLLIKFCMYNPHIMSYQKGATLLSVTLLLVPTFDVFRVIIVRILHRKPLFRADKNHIHHKLMRAGMTQHQALISIIALSLIFIIINLSLFNQLLVTWIIAIDIIIYIAFHYTLDIFIRRKGGLPFTE</sequence>
<protein>
    <submittedName>
        <fullName evidence="9">Glycosyl transferase family 4</fullName>
    </submittedName>
</protein>
<dbReference type="EMBL" id="JRNS01000421">
    <property type="protein sequence ID" value="KGF46217.1"/>
    <property type="molecule type" value="Genomic_DNA"/>
</dbReference>
<keyword evidence="7" id="KW-0460">Magnesium</keyword>
<dbReference type="InterPro" id="IPR000715">
    <property type="entry name" value="Glycosyl_transferase_4"/>
</dbReference>
<dbReference type="RefSeq" id="WP_036865587.1">
    <property type="nucleotide sequence ID" value="NZ_JRNS01000421.1"/>
</dbReference>
<keyword evidence="3 9" id="KW-0808">Transferase</keyword>
<reference evidence="9 10" key="1">
    <citation type="submission" date="2014-07" db="EMBL/GenBank/DDBJ databases">
        <authorList>
            <person name="McCorrison J."/>
            <person name="Sanka R."/>
            <person name="Torralba M."/>
            <person name="Gillis M."/>
            <person name="Haft D.H."/>
            <person name="Methe B."/>
            <person name="Sutton G."/>
            <person name="Nelson K.E."/>
        </authorList>
    </citation>
    <scope>NUCLEOTIDE SEQUENCE [LARGE SCALE GENOMIC DNA]</scope>
    <source>
        <strain evidence="9 10">DNF00666</strain>
    </source>
</reference>
<comment type="subcellular location">
    <subcellularLocation>
        <location evidence="1">Cell membrane</location>
        <topology evidence="1">Multi-pass membrane protein</topology>
    </subcellularLocation>
</comment>
<evidence type="ECO:0000256" key="3">
    <source>
        <dbReference type="ARBA" id="ARBA00022679"/>
    </source>
</evidence>
<dbReference type="InterPro" id="IPR018480">
    <property type="entry name" value="PNAcMuramoyl-5peptid_Trfase_CS"/>
</dbReference>
<keyword evidence="4 8" id="KW-0812">Transmembrane</keyword>
<organism evidence="9 10">
    <name type="scientific">Prevotella melaninogenica DNF00666</name>
    <dbReference type="NCBI Taxonomy" id="1401073"/>
    <lineage>
        <taxon>Bacteria</taxon>
        <taxon>Pseudomonadati</taxon>
        <taxon>Bacteroidota</taxon>
        <taxon>Bacteroidia</taxon>
        <taxon>Bacteroidales</taxon>
        <taxon>Prevotellaceae</taxon>
        <taxon>Prevotella</taxon>
    </lineage>
</organism>
<evidence type="ECO:0000256" key="4">
    <source>
        <dbReference type="ARBA" id="ARBA00022692"/>
    </source>
</evidence>
<dbReference type="PANTHER" id="PTHR22926:SF3">
    <property type="entry name" value="UNDECAPRENYL-PHOSPHATE ALPHA-N-ACETYLGLUCOSAMINYL 1-PHOSPHATE TRANSFERASE"/>
    <property type="match status" value="1"/>
</dbReference>
<feature type="transmembrane region" description="Helical" evidence="8">
    <location>
        <begin position="234"/>
        <end position="255"/>
    </location>
</feature>
<dbReference type="Pfam" id="PF00953">
    <property type="entry name" value="Glycos_transf_4"/>
    <property type="match status" value="1"/>
</dbReference>
<name>A0A096BU16_9BACT</name>
<feature type="transmembrane region" description="Helical" evidence="8">
    <location>
        <begin position="194"/>
        <end position="213"/>
    </location>
</feature>
<comment type="caution">
    <text evidence="9">The sequence shown here is derived from an EMBL/GenBank/DDBJ whole genome shotgun (WGS) entry which is preliminary data.</text>
</comment>
<feature type="transmembrane region" description="Helical" evidence="8">
    <location>
        <begin position="144"/>
        <end position="163"/>
    </location>
</feature>
<dbReference type="CDD" id="cd06853">
    <property type="entry name" value="GT_WecA_like"/>
    <property type="match status" value="1"/>
</dbReference>
<dbReference type="PROSITE" id="PS01348">
    <property type="entry name" value="MRAY_2"/>
    <property type="match status" value="1"/>
</dbReference>
<feature type="transmembrane region" description="Helical" evidence="8">
    <location>
        <begin position="336"/>
        <end position="354"/>
    </location>
</feature>
<comment type="cofactor">
    <cofactor evidence="7">
        <name>Mg(2+)</name>
        <dbReference type="ChEBI" id="CHEBI:18420"/>
    </cofactor>
</comment>
<evidence type="ECO:0000256" key="5">
    <source>
        <dbReference type="ARBA" id="ARBA00022989"/>
    </source>
</evidence>
<accession>A0A096BU16</accession>
<evidence type="ECO:0000313" key="9">
    <source>
        <dbReference type="EMBL" id="KGF46217.1"/>
    </source>
</evidence>
<feature type="transmembrane region" description="Helical" evidence="8">
    <location>
        <begin position="86"/>
        <end position="103"/>
    </location>
</feature>
<evidence type="ECO:0000256" key="2">
    <source>
        <dbReference type="ARBA" id="ARBA00022475"/>
    </source>
</evidence>
<dbReference type="Proteomes" id="UP000029578">
    <property type="component" value="Unassembled WGS sequence"/>
</dbReference>
<dbReference type="GO" id="GO:0046872">
    <property type="term" value="F:metal ion binding"/>
    <property type="evidence" value="ECO:0007669"/>
    <property type="project" value="UniProtKB-KW"/>
</dbReference>
<keyword evidence="5 8" id="KW-1133">Transmembrane helix</keyword>
<feature type="transmembrane region" description="Helical" evidence="8">
    <location>
        <begin position="261"/>
        <end position="285"/>
    </location>
</feature>
<evidence type="ECO:0000256" key="6">
    <source>
        <dbReference type="ARBA" id="ARBA00023136"/>
    </source>
</evidence>
<feature type="binding site" evidence="7">
    <location>
        <position position="165"/>
    </location>
    <ligand>
        <name>Mg(2+)</name>
        <dbReference type="ChEBI" id="CHEBI:18420"/>
    </ligand>
</feature>
<dbReference type="GO" id="GO:0016780">
    <property type="term" value="F:phosphotransferase activity, for other substituted phosphate groups"/>
    <property type="evidence" value="ECO:0007669"/>
    <property type="project" value="InterPro"/>
</dbReference>
<feature type="transmembrane region" description="Helical" evidence="8">
    <location>
        <begin position="312"/>
        <end position="330"/>
    </location>
</feature>
<evidence type="ECO:0000256" key="7">
    <source>
        <dbReference type="PIRSR" id="PIRSR600715-1"/>
    </source>
</evidence>
<keyword evidence="2" id="KW-1003">Cell membrane</keyword>
<dbReference type="GO" id="GO:0044038">
    <property type="term" value="P:cell wall macromolecule biosynthetic process"/>
    <property type="evidence" value="ECO:0007669"/>
    <property type="project" value="TreeGrafter"/>
</dbReference>